<keyword evidence="2" id="KW-1185">Reference proteome</keyword>
<dbReference type="PANTHER" id="PTHR47718:SF7">
    <property type="entry name" value="PROTEIN FAR1-RELATED SEQUENCE"/>
    <property type="match status" value="1"/>
</dbReference>
<name>A0A6A6KBZ6_HEVBR</name>
<dbReference type="Proteomes" id="UP000467840">
    <property type="component" value="Chromosome 3"/>
</dbReference>
<gene>
    <name evidence="1" type="ORF">GH714_015412</name>
</gene>
<dbReference type="AlphaFoldDB" id="A0A6A6KBZ6"/>
<evidence type="ECO:0000313" key="2">
    <source>
        <dbReference type="Proteomes" id="UP000467840"/>
    </source>
</evidence>
<reference evidence="1 2" key="1">
    <citation type="journal article" date="2020" name="Mol. Plant">
        <title>The Chromosome-Based Rubber Tree Genome Provides New Insights into Spurge Genome Evolution and Rubber Biosynthesis.</title>
        <authorList>
            <person name="Liu J."/>
            <person name="Shi C."/>
            <person name="Shi C.C."/>
            <person name="Li W."/>
            <person name="Zhang Q.J."/>
            <person name="Zhang Y."/>
            <person name="Li K."/>
            <person name="Lu H.F."/>
            <person name="Shi C."/>
            <person name="Zhu S.T."/>
            <person name="Xiao Z.Y."/>
            <person name="Nan H."/>
            <person name="Yue Y."/>
            <person name="Zhu X.G."/>
            <person name="Wu Y."/>
            <person name="Hong X.N."/>
            <person name="Fan G.Y."/>
            <person name="Tong Y."/>
            <person name="Zhang D."/>
            <person name="Mao C.L."/>
            <person name="Liu Y.L."/>
            <person name="Hao S.J."/>
            <person name="Liu W.Q."/>
            <person name="Lv M.Q."/>
            <person name="Zhang H.B."/>
            <person name="Liu Y."/>
            <person name="Hu-Tang G.R."/>
            <person name="Wang J.P."/>
            <person name="Wang J.H."/>
            <person name="Sun Y.H."/>
            <person name="Ni S.B."/>
            <person name="Chen W.B."/>
            <person name="Zhang X.C."/>
            <person name="Jiao Y.N."/>
            <person name="Eichler E.E."/>
            <person name="Li G.H."/>
            <person name="Liu X."/>
            <person name="Gao L.Z."/>
        </authorList>
    </citation>
    <scope>NUCLEOTIDE SEQUENCE [LARGE SCALE GENOMIC DNA]</scope>
    <source>
        <strain evidence="2">cv. GT1</strain>
        <tissue evidence="1">Leaf</tissue>
    </source>
</reference>
<organism evidence="1 2">
    <name type="scientific">Hevea brasiliensis</name>
    <name type="common">Para rubber tree</name>
    <name type="synonym">Siphonia brasiliensis</name>
    <dbReference type="NCBI Taxonomy" id="3981"/>
    <lineage>
        <taxon>Eukaryota</taxon>
        <taxon>Viridiplantae</taxon>
        <taxon>Streptophyta</taxon>
        <taxon>Embryophyta</taxon>
        <taxon>Tracheophyta</taxon>
        <taxon>Spermatophyta</taxon>
        <taxon>Magnoliopsida</taxon>
        <taxon>eudicotyledons</taxon>
        <taxon>Gunneridae</taxon>
        <taxon>Pentapetalae</taxon>
        <taxon>rosids</taxon>
        <taxon>fabids</taxon>
        <taxon>Malpighiales</taxon>
        <taxon>Euphorbiaceae</taxon>
        <taxon>Crotonoideae</taxon>
        <taxon>Micrandreae</taxon>
        <taxon>Hevea</taxon>
    </lineage>
</organism>
<dbReference type="PANTHER" id="PTHR47718">
    <property type="entry name" value="OS01G0519700 PROTEIN"/>
    <property type="match status" value="1"/>
</dbReference>
<sequence length="127" mass="14180">MLDTPPPTIAPLSRAISGEIFLPEGDLLDLEPYEGMKFEFEEAAKASTIPMLGFVKEHNHELVPPDQVHCLHSHRQISGPAKTSIDTLQATSMGPRRIMFALIKEYDGISKVEIAEVDCRNYTRNNC</sequence>
<accession>A0A6A6KBZ6</accession>
<comment type="caution">
    <text evidence="1">The sequence shown here is derived from an EMBL/GenBank/DDBJ whole genome shotgun (WGS) entry which is preliminary data.</text>
</comment>
<evidence type="ECO:0000313" key="1">
    <source>
        <dbReference type="EMBL" id="KAF2286361.1"/>
    </source>
</evidence>
<protein>
    <submittedName>
        <fullName evidence="1">Uncharacterized protein</fullName>
    </submittedName>
</protein>
<proteinExistence type="predicted"/>
<dbReference type="EMBL" id="JAAGAX010000017">
    <property type="protein sequence ID" value="KAF2286361.1"/>
    <property type="molecule type" value="Genomic_DNA"/>
</dbReference>